<keyword evidence="6" id="KW-1185">Reference proteome</keyword>
<evidence type="ECO:0000256" key="4">
    <source>
        <dbReference type="SAM" id="Phobius"/>
    </source>
</evidence>
<feature type="transmembrane region" description="Helical" evidence="4">
    <location>
        <begin position="12"/>
        <end position="30"/>
    </location>
</feature>
<accession>A0AA51RWG3</accession>
<evidence type="ECO:0000256" key="3">
    <source>
        <dbReference type="RuleBase" id="RU000389"/>
    </source>
</evidence>
<proteinExistence type="inferred from homology"/>
<dbReference type="SUPFAM" id="SSF54523">
    <property type="entry name" value="Pili subunits"/>
    <property type="match status" value="1"/>
</dbReference>
<dbReference type="KEGG" id="plei:Q9312_07355"/>
<sequence length="161" mass="17665">MNQVKGFTLIELMIVVSIIGILAAIALPAYQAYVIRAQIVEGFTLSEELKPAIKEFYKDRGRFPKDNREAGLPEANKLIGNYVSGVEISDGAIHITFGQKINLHIKDKVMSIRPLVVTGSPMSPMSWLCGNGETPNGMEPIGENKTSLEHVYMPSACRGYP</sequence>
<evidence type="ECO:0000313" key="6">
    <source>
        <dbReference type="Proteomes" id="UP001239782"/>
    </source>
</evidence>
<dbReference type="Pfam" id="PF00114">
    <property type="entry name" value="Pilin"/>
    <property type="match status" value="1"/>
</dbReference>
<organism evidence="5 6">
    <name type="scientific">Pleionea litopenaei</name>
    <dbReference type="NCBI Taxonomy" id="3070815"/>
    <lineage>
        <taxon>Bacteria</taxon>
        <taxon>Pseudomonadati</taxon>
        <taxon>Pseudomonadota</taxon>
        <taxon>Gammaproteobacteria</taxon>
        <taxon>Oceanospirillales</taxon>
        <taxon>Pleioneaceae</taxon>
        <taxon>Pleionea</taxon>
    </lineage>
</organism>
<dbReference type="PANTHER" id="PTHR30093:SF34">
    <property type="entry name" value="PREPILIN PEPTIDASE-DEPENDENT PROTEIN D"/>
    <property type="match status" value="1"/>
</dbReference>
<reference evidence="5 6" key="1">
    <citation type="submission" date="2023-08" db="EMBL/GenBank/DDBJ databases">
        <title>Pleionea litopenaei sp. nov., isolated from stomach of juvenile Litopenaeus vannamei.</title>
        <authorList>
            <person name="Rho A.M."/>
            <person name="Hwang C.Y."/>
        </authorList>
    </citation>
    <scope>NUCLEOTIDE SEQUENCE [LARGE SCALE GENOMIC DNA]</scope>
    <source>
        <strain evidence="5 6">HL-JVS1</strain>
    </source>
</reference>
<dbReference type="InterPro" id="IPR012902">
    <property type="entry name" value="N_methyl_site"/>
</dbReference>
<dbReference type="Pfam" id="PF07963">
    <property type="entry name" value="N_methyl"/>
    <property type="match status" value="1"/>
</dbReference>
<keyword evidence="2" id="KW-0488">Methylation</keyword>
<evidence type="ECO:0000313" key="5">
    <source>
        <dbReference type="EMBL" id="WMS88724.1"/>
    </source>
</evidence>
<name>A0AA51RWG3_9GAMM</name>
<keyword evidence="3" id="KW-0281">Fimbrium</keyword>
<dbReference type="EMBL" id="CP133548">
    <property type="protein sequence ID" value="WMS88724.1"/>
    <property type="molecule type" value="Genomic_DNA"/>
</dbReference>
<keyword evidence="4" id="KW-0812">Transmembrane</keyword>
<keyword evidence="4" id="KW-1133">Transmembrane helix</keyword>
<dbReference type="InterPro" id="IPR045584">
    <property type="entry name" value="Pilin-like"/>
</dbReference>
<gene>
    <name evidence="5" type="ORF">Q9312_07355</name>
</gene>
<evidence type="ECO:0000256" key="1">
    <source>
        <dbReference type="ARBA" id="ARBA00005233"/>
    </source>
</evidence>
<evidence type="ECO:0000256" key="2">
    <source>
        <dbReference type="ARBA" id="ARBA00022481"/>
    </source>
</evidence>
<protein>
    <submittedName>
        <fullName evidence="5">Pilin</fullName>
    </submittedName>
</protein>
<dbReference type="InterPro" id="IPR001082">
    <property type="entry name" value="Pilin"/>
</dbReference>
<dbReference type="GO" id="GO:0007155">
    <property type="term" value="P:cell adhesion"/>
    <property type="evidence" value="ECO:0007669"/>
    <property type="project" value="InterPro"/>
</dbReference>
<dbReference type="Gene3D" id="3.30.700.10">
    <property type="entry name" value="Glycoprotein, Type 4 Pilin"/>
    <property type="match status" value="1"/>
</dbReference>
<dbReference type="RefSeq" id="WP_309203944.1">
    <property type="nucleotide sequence ID" value="NZ_CP133548.1"/>
</dbReference>
<keyword evidence="4" id="KW-0472">Membrane</keyword>
<dbReference type="PANTHER" id="PTHR30093">
    <property type="entry name" value="GENERAL SECRETION PATHWAY PROTEIN G"/>
    <property type="match status" value="1"/>
</dbReference>
<comment type="similarity">
    <text evidence="1 3">Belongs to the N-Me-Phe pilin family.</text>
</comment>
<dbReference type="GO" id="GO:0043107">
    <property type="term" value="P:type IV pilus-dependent motility"/>
    <property type="evidence" value="ECO:0007669"/>
    <property type="project" value="TreeGrafter"/>
</dbReference>
<dbReference type="GO" id="GO:0044096">
    <property type="term" value="C:type IV pilus"/>
    <property type="evidence" value="ECO:0007669"/>
    <property type="project" value="TreeGrafter"/>
</dbReference>
<dbReference type="AlphaFoldDB" id="A0AA51RWG3"/>
<dbReference type="PROSITE" id="PS00409">
    <property type="entry name" value="PROKAR_NTER_METHYL"/>
    <property type="match status" value="1"/>
</dbReference>
<dbReference type="Proteomes" id="UP001239782">
    <property type="component" value="Chromosome"/>
</dbReference>
<dbReference type="NCBIfam" id="TIGR02532">
    <property type="entry name" value="IV_pilin_GFxxxE"/>
    <property type="match status" value="1"/>
</dbReference>